<dbReference type="eggNOG" id="ENOG5032Y72">
    <property type="taxonomic scope" value="Bacteria"/>
</dbReference>
<reference evidence="2" key="1">
    <citation type="submission" date="2006-04" db="EMBL/GenBank/DDBJ databases">
        <title>Complete sequence of chromosome of Deinococcus geothermalis DSM 11300.</title>
        <authorList>
            <consortium name="US DOE Joint Genome Institute"/>
            <person name="Copeland A."/>
            <person name="Lucas S."/>
            <person name="Lapidus A."/>
            <person name="Barry K."/>
            <person name="Detter J.C."/>
            <person name="Glavina del Rio T."/>
            <person name="Hammon N."/>
            <person name="Israni S."/>
            <person name="Dalin E."/>
            <person name="Tice H."/>
            <person name="Pitluck S."/>
            <person name="Brettin T."/>
            <person name="Bruce D."/>
            <person name="Han C."/>
            <person name="Tapia R."/>
            <person name="Saunders E."/>
            <person name="Gilna P."/>
            <person name="Schmutz J."/>
            <person name="Larimer F."/>
            <person name="Land M."/>
            <person name="Hauser L."/>
            <person name="Kyrpides N."/>
            <person name="Kim E."/>
            <person name="Daly M.J."/>
            <person name="Fredrickson J.K."/>
            <person name="Makarova K.S."/>
            <person name="Gaidamakova E.K."/>
            <person name="Zhai M."/>
            <person name="Richardson P."/>
        </authorList>
    </citation>
    <scope>NUCLEOTIDE SEQUENCE</scope>
    <source>
        <strain evidence="2">DSM 11300</strain>
    </source>
</reference>
<dbReference type="STRING" id="319795.Dgeo_1460"/>
<evidence type="ECO:0000256" key="1">
    <source>
        <dbReference type="SAM" id="Phobius"/>
    </source>
</evidence>
<dbReference type="EMBL" id="CP000359">
    <property type="protein sequence ID" value="ABF45755.1"/>
    <property type="molecule type" value="Genomic_DNA"/>
</dbReference>
<organism evidence="2 3">
    <name type="scientific">Deinococcus geothermalis (strain DSM 11300 / CIP 105573 / AG-3a)</name>
    <dbReference type="NCBI Taxonomy" id="319795"/>
    <lineage>
        <taxon>Bacteria</taxon>
        <taxon>Thermotogati</taxon>
        <taxon>Deinococcota</taxon>
        <taxon>Deinococci</taxon>
        <taxon>Deinococcales</taxon>
        <taxon>Deinococcaceae</taxon>
        <taxon>Deinococcus</taxon>
    </lineage>
</organism>
<dbReference type="Proteomes" id="UP000002431">
    <property type="component" value="Chromosome"/>
</dbReference>
<name>Q1IYC9_DEIGD</name>
<dbReference type="AlphaFoldDB" id="Q1IYC9"/>
<keyword evidence="1" id="KW-0472">Membrane</keyword>
<protein>
    <submittedName>
        <fullName evidence="2">Conserved hypothetical membrane-anchored protein</fullName>
    </submittedName>
</protein>
<feature type="transmembrane region" description="Helical" evidence="1">
    <location>
        <begin position="28"/>
        <end position="46"/>
    </location>
</feature>
<sequence length="174" mass="19520">MTRRSSVGDVELAQDLAFHRRELRAERIGWAVMLMIVLLALLGLFGSGPLSKHRVQTADGGLQVKYNRFARYLAPTELRLTFSPTAVKDARVHVWLSRAYLQHMEIQKIIPEPDSVQLEGKRLTYTFKVLQNNQPGEILFELESEAIGRLRGAAGLAGPAGKNQEVAFTTFIYP</sequence>
<gene>
    <name evidence="2" type="ordered locus">Dgeo_1460</name>
</gene>
<keyword evidence="1" id="KW-1133">Transmembrane helix</keyword>
<evidence type="ECO:0000313" key="2">
    <source>
        <dbReference type="EMBL" id="ABF45755.1"/>
    </source>
</evidence>
<dbReference type="HOGENOM" id="CLU_132648_1_0_0"/>
<accession>Q1IYC9</accession>
<keyword evidence="1" id="KW-0812">Transmembrane</keyword>
<dbReference type="KEGG" id="dge:Dgeo_1460"/>
<proteinExistence type="predicted"/>
<evidence type="ECO:0000313" key="3">
    <source>
        <dbReference type="Proteomes" id="UP000002431"/>
    </source>
</evidence>
<keyword evidence="3" id="KW-1185">Reference proteome</keyword>